<dbReference type="EMBL" id="JANJYI010000002">
    <property type="protein sequence ID" value="KAK2658996.1"/>
    <property type="molecule type" value="Genomic_DNA"/>
</dbReference>
<proteinExistence type="predicted"/>
<name>A0AAD9XG84_9ROSI</name>
<comment type="caution">
    <text evidence="1">The sequence shown here is derived from an EMBL/GenBank/DDBJ whole genome shotgun (WGS) entry which is preliminary data.</text>
</comment>
<reference evidence="1" key="1">
    <citation type="journal article" date="2023" name="Plant J.">
        <title>Genome sequences and population genomics provide insights into the demographic history, inbreeding, and mutation load of two 'living fossil' tree species of Dipteronia.</title>
        <authorList>
            <person name="Feng Y."/>
            <person name="Comes H.P."/>
            <person name="Chen J."/>
            <person name="Zhu S."/>
            <person name="Lu R."/>
            <person name="Zhang X."/>
            <person name="Li P."/>
            <person name="Qiu J."/>
            <person name="Olsen K.M."/>
            <person name="Qiu Y."/>
        </authorList>
    </citation>
    <scope>NUCLEOTIDE SEQUENCE</scope>
    <source>
        <strain evidence="1">KIB01</strain>
    </source>
</reference>
<evidence type="ECO:0000313" key="2">
    <source>
        <dbReference type="Proteomes" id="UP001280121"/>
    </source>
</evidence>
<dbReference type="AlphaFoldDB" id="A0AAD9XG84"/>
<organism evidence="1 2">
    <name type="scientific">Dipteronia dyeriana</name>
    <dbReference type="NCBI Taxonomy" id="168575"/>
    <lineage>
        <taxon>Eukaryota</taxon>
        <taxon>Viridiplantae</taxon>
        <taxon>Streptophyta</taxon>
        <taxon>Embryophyta</taxon>
        <taxon>Tracheophyta</taxon>
        <taxon>Spermatophyta</taxon>
        <taxon>Magnoliopsida</taxon>
        <taxon>eudicotyledons</taxon>
        <taxon>Gunneridae</taxon>
        <taxon>Pentapetalae</taxon>
        <taxon>rosids</taxon>
        <taxon>malvids</taxon>
        <taxon>Sapindales</taxon>
        <taxon>Sapindaceae</taxon>
        <taxon>Hippocastanoideae</taxon>
        <taxon>Acereae</taxon>
        <taxon>Dipteronia</taxon>
    </lineage>
</organism>
<accession>A0AAD9XG84</accession>
<gene>
    <name evidence="1" type="ORF">Ddye_005529</name>
</gene>
<feature type="non-terminal residue" evidence="1">
    <location>
        <position position="1"/>
    </location>
</feature>
<evidence type="ECO:0000313" key="1">
    <source>
        <dbReference type="EMBL" id="KAK2658996.1"/>
    </source>
</evidence>
<dbReference type="PANTHER" id="PTHR47481">
    <property type="match status" value="1"/>
</dbReference>
<dbReference type="PANTHER" id="PTHR47481:SF22">
    <property type="entry name" value="RETROTRANSPOSON GAG DOMAIN-CONTAINING PROTEIN"/>
    <property type="match status" value="1"/>
</dbReference>
<keyword evidence="2" id="KW-1185">Reference proteome</keyword>
<protein>
    <submittedName>
        <fullName evidence="1">Uncharacterized protein</fullName>
    </submittedName>
</protein>
<sequence>MGYDLLGYIIGSKPYPPATLTINDVESPNPGYNIWIRQDQLILNAIIGPLSPTIISFVARAKTSMEALTILVNIYAKPSDAFNKSKHFSSTQKK</sequence>
<dbReference type="Proteomes" id="UP001280121">
    <property type="component" value="Unassembled WGS sequence"/>
</dbReference>